<name>A0A2C8FBF2_9BACT</name>
<dbReference type="Gene3D" id="3.40.190.10">
    <property type="entry name" value="Periplasmic binding protein-like II"/>
    <property type="match status" value="2"/>
</dbReference>
<sequence length="245" mass="28393">MLFYSMSRNAILIITAACAALLMSFSTGICGQSRRIVLATHDLNPYGYYHDSGKFDGDAVRVVRYALDKMGISLNLIVVPWERAQLMTWEGEADGFFAASKNEYRERHGVMSEIIADQKWTWYMLKSNPLDPSNDDFKENARVTSFIGANMLKWLKNNGYLVATPPKNTEALARMLQYQRFDAALANHRVMENIIHKHKLHGKFKSRTLQDKPLGVYFNRNYLARHPEFLEEFNHYVREYRTLNP</sequence>
<dbReference type="Proteomes" id="UP000219215">
    <property type="component" value="Chromosome DPRO"/>
</dbReference>
<keyword evidence="1" id="KW-0732">Signal</keyword>
<dbReference type="OrthoDB" id="5453932at2"/>
<dbReference type="SUPFAM" id="SSF53850">
    <property type="entry name" value="Periplasmic binding protein-like II"/>
    <property type="match status" value="1"/>
</dbReference>
<feature type="signal peptide" evidence="1">
    <location>
        <begin position="1"/>
        <end position="19"/>
    </location>
</feature>
<evidence type="ECO:0000313" key="3">
    <source>
        <dbReference type="Proteomes" id="UP000219215"/>
    </source>
</evidence>
<dbReference type="PANTHER" id="PTHR38834">
    <property type="entry name" value="PERIPLASMIC SUBSTRATE BINDING PROTEIN FAMILY 3"/>
    <property type="match status" value="1"/>
</dbReference>
<evidence type="ECO:0000256" key="1">
    <source>
        <dbReference type="SAM" id="SignalP"/>
    </source>
</evidence>
<protein>
    <submittedName>
        <fullName evidence="2">Uncharacterized protein</fullName>
    </submittedName>
</protein>
<dbReference type="EMBL" id="LT907975">
    <property type="protein sequence ID" value="SOB59765.1"/>
    <property type="molecule type" value="Genomic_DNA"/>
</dbReference>
<proteinExistence type="predicted"/>
<dbReference type="AlphaFoldDB" id="A0A2C8FBF2"/>
<organism evidence="2 3">
    <name type="scientific">Pseudodesulfovibrio profundus</name>
    <dbReference type="NCBI Taxonomy" id="57320"/>
    <lineage>
        <taxon>Bacteria</taxon>
        <taxon>Pseudomonadati</taxon>
        <taxon>Thermodesulfobacteriota</taxon>
        <taxon>Desulfovibrionia</taxon>
        <taxon>Desulfovibrionales</taxon>
        <taxon>Desulfovibrionaceae</taxon>
    </lineage>
</organism>
<feature type="chain" id="PRO_5012745044" evidence="1">
    <location>
        <begin position="20"/>
        <end position="245"/>
    </location>
</feature>
<reference evidence="3" key="1">
    <citation type="submission" date="2017-09" db="EMBL/GenBank/DDBJ databases">
        <authorList>
            <person name="Regsiter A."/>
            <person name="William W."/>
        </authorList>
    </citation>
    <scope>NUCLEOTIDE SEQUENCE [LARGE SCALE GENOMIC DNA]</scope>
    <source>
        <strain evidence="3">500-1</strain>
    </source>
</reference>
<dbReference type="PANTHER" id="PTHR38834:SF3">
    <property type="entry name" value="SOLUTE-BINDING PROTEIN FAMILY 3_N-TERMINAL DOMAIN-CONTAINING PROTEIN"/>
    <property type="match status" value="1"/>
</dbReference>
<keyword evidence="3" id="KW-1185">Reference proteome</keyword>
<dbReference type="KEGG" id="pprf:DPRO_2855"/>
<evidence type="ECO:0000313" key="2">
    <source>
        <dbReference type="EMBL" id="SOB59765.1"/>
    </source>
</evidence>
<gene>
    <name evidence="2" type="ORF">DPRO_2855</name>
</gene>
<accession>A0A2C8FBF2</accession>
<dbReference type="RefSeq" id="WP_097012592.1">
    <property type="nucleotide sequence ID" value="NZ_LT907975.1"/>
</dbReference>